<evidence type="ECO:0000256" key="2">
    <source>
        <dbReference type="ARBA" id="ARBA00005278"/>
    </source>
</evidence>
<comment type="similarity">
    <text evidence="2 4">Belongs to the GerABKA family.</text>
</comment>
<evidence type="ECO:0000256" key="5">
    <source>
        <dbReference type="SAM" id="Phobius"/>
    </source>
</evidence>
<evidence type="ECO:0000256" key="1">
    <source>
        <dbReference type="ARBA" id="ARBA00004141"/>
    </source>
</evidence>
<dbReference type="PANTHER" id="PTHR22550:SF5">
    <property type="entry name" value="LEUCINE ZIPPER PROTEIN 4"/>
    <property type="match status" value="1"/>
</dbReference>
<evidence type="ECO:0000256" key="4">
    <source>
        <dbReference type="PIRNR" id="PIRNR005690"/>
    </source>
</evidence>
<reference evidence="6 7" key="1">
    <citation type="journal article" date="2012" name="Front. Microbiol.">
        <title>Redundancy and modularity in membrane-associated dissimilatory nitrate reduction in Bacillus.</title>
        <authorList>
            <person name="Heylen K."/>
            <person name="Keltjens J."/>
        </authorList>
    </citation>
    <scope>NUCLEOTIDE SEQUENCE [LARGE SCALE GENOMIC DNA]</scope>
    <source>
        <strain evidence="6 7">LMG 9581</strain>
    </source>
</reference>
<dbReference type="InterPro" id="IPR004995">
    <property type="entry name" value="Spore_Ger"/>
</dbReference>
<proteinExistence type="inferred from homology"/>
<dbReference type="Pfam" id="PF03323">
    <property type="entry name" value="GerA"/>
    <property type="match status" value="1"/>
</dbReference>
<dbReference type="EMBL" id="AJLR01000034">
    <property type="protein sequence ID" value="EKN68893.1"/>
    <property type="molecule type" value="Genomic_DNA"/>
</dbReference>
<feature type="transmembrane region" description="Helical" evidence="5">
    <location>
        <begin position="367"/>
        <end position="388"/>
    </location>
</feature>
<feature type="transmembrane region" description="Helical" evidence="5">
    <location>
        <begin position="400"/>
        <end position="426"/>
    </location>
</feature>
<feature type="transmembrane region" description="Helical" evidence="5">
    <location>
        <begin position="278"/>
        <end position="297"/>
    </location>
</feature>
<feature type="transmembrane region" description="Helical" evidence="5">
    <location>
        <begin position="236"/>
        <end position="257"/>
    </location>
</feature>
<dbReference type="PANTHER" id="PTHR22550">
    <property type="entry name" value="SPORE GERMINATION PROTEIN"/>
    <property type="match status" value="1"/>
</dbReference>
<keyword evidence="7" id="KW-1185">Reference proteome</keyword>
<dbReference type="STRING" id="1131731.BAZO_02387"/>
<comment type="subcellular location">
    <subcellularLocation>
        <location evidence="4">Cell membrane</location>
    </subcellularLocation>
    <subcellularLocation>
        <location evidence="1">Membrane</location>
        <topology evidence="1">Multi-pass membrane protein</topology>
    </subcellularLocation>
</comment>
<organism evidence="6 7">
    <name type="scientific">Schinkia azotoformans LMG 9581</name>
    <dbReference type="NCBI Taxonomy" id="1131731"/>
    <lineage>
        <taxon>Bacteria</taxon>
        <taxon>Bacillati</taxon>
        <taxon>Bacillota</taxon>
        <taxon>Bacilli</taxon>
        <taxon>Bacillales</taxon>
        <taxon>Bacillaceae</taxon>
        <taxon>Calidifontibacillus/Schinkia group</taxon>
        <taxon>Schinkia</taxon>
    </lineage>
</organism>
<protein>
    <submittedName>
        <fullName evidence="6">GerA spore germination protein</fullName>
    </submittedName>
</protein>
<dbReference type="PATRIC" id="fig|1131731.3.peg.491"/>
<dbReference type="RefSeq" id="WP_003329624.1">
    <property type="nucleotide sequence ID" value="NZ_AJLR01000034.1"/>
</dbReference>
<dbReference type="GO" id="GO:0009847">
    <property type="term" value="P:spore germination"/>
    <property type="evidence" value="ECO:0007669"/>
    <property type="project" value="UniProtKB-UniRule"/>
</dbReference>
<keyword evidence="5" id="KW-0812">Transmembrane</keyword>
<dbReference type="Proteomes" id="UP000006315">
    <property type="component" value="Unassembled WGS sequence"/>
</dbReference>
<dbReference type="GO" id="GO:0005886">
    <property type="term" value="C:plasma membrane"/>
    <property type="evidence" value="ECO:0007669"/>
    <property type="project" value="UniProtKB-SubCell"/>
</dbReference>
<evidence type="ECO:0000313" key="7">
    <source>
        <dbReference type="Proteomes" id="UP000006315"/>
    </source>
</evidence>
<dbReference type="AlphaFoldDB" id="K6DL45"/>
<accession>K6DL45</accession>
<dbReference type="PIRSF" id="PIRSF005690">
    <property type="entry name" value="GerBA"/>
    <property type="match status" value="1"/>
</dbReference>
<keyword evidence="3 4" id="KW-0472">Membrane</keyword>
<sequence length="452" mass="50939">MFFKNDNSEKVFNQINEKLSPSIDIVKKDVESKGKKLSILYYKSLVDEMNIQTIVIKPFFEIEQLSEFSNHLQSNPKTKNFQDEADALQELLSGRILLLLEHFLFLIDFKKDVDDTLSESSVETTIQGPHLALSSNLAINITLIRERYPQTSLKVKNTVVGSVSRTKVAILYDEQTVNKDVLIKAQKMLNELNVDLFQSGEQLNDLITRRNRSLFPTIMMTERPDRVVYNIAQGKIVLIVSGSPFAIIIPTVFYDFMTSMAEVYQPFWTSRFLLSLRYIGLLFTITLPAFYVAVTSYSPELFRVQLALSIAGSRANVPYPSYLEVLFMLLMMELLTEASIRLPKTIGQTATTVGGLILGQAATDASLVSNIMIIIVSAVAISNFVIPISTLSFSFRLTKYILLFIAIFFGLVGIVIGIFVLIAYLVNLDSFGQPYLKLFLAKPSESKKMFKT</sequence>
<dbReference type="InterPro" id="IPR050768">
    <property type="entry name" value="UPF0353/GerABKA_families"/>
</dbReference>
<keyword evidence="5" id="KW-1133">Transmembrane helix</keyword>
<evidence type="ECO:0000313" key="6">
    <source>
        <dbReference type="EMBL" id="EKN68893.1"/>
    </source>
</evidence>
<evidence type="ECO:0000256" key="3">
    <source>
        <dbReference type="ARBA" id="ARBA00023136"/>
    </source>
</evidence>
<gene>
    <name evidence="6" type="ORF">BAZO_02387</name>
</gene>
<name>K6DL45_SCHAZ</name>
<comment type="caution">
    <text evidence="6">The sequence shown here is derived from an EMBL/GenBank/DDBJ whole genome shotgun (WGS) entry which is preliminary data.</text>
</comment>